<evidence type="ECO:0000313" key="5">
    <source>
        <dbReference type="Proteomes" id="UP000053660"/>
    </source>
</evidence>
<feature type="chain" id="PRO_5002081889" evidence="3">
    <location>
        <begin position="21"/>
        <end position="345"/>
    </location>
</feature>
<dbReference type="Pfam" id="PF13855">
    <property type="entry name" value="LRR_8"/>
    <property type="match status" value="1"/>
</dbReference>
<keyword evidence="5" id="KW-1185">Reference proteome</keyword>
<feature type="non-terminal residue" evidence="4">
    <location>
        <position position="345"/>
    </location>
</feature>
<evidence type="ECO:0000256" key="1">
    <source>
        <dbReference type="ARBA" id="ARBA00022614"/>
    </source>
</evidence>
<dbReference type="EMBL" id="KN553342">
    <property type="protein sequence ID" value="KHJ90135.1"/>
    <property type="molecule type" value="Genomic_DNA"/>
</dbReference>
<evidence type="ECO:0000313" key="4">
    <source>
        <dbReference type="EMBL" id="KHJ90135.1"/>
    </source>
</evidence>
<protein>
    <submittedName>
        <fullName evidence="4">Leucine Rich repeat-containing domain protein</fullName>
    </submittedName>
</protein>
<dbReference type="Gene3D" id="3.80.10.10">
    <property type="entry name" value="Ribonuclease Inhibitor"/>
    <property type="match status" value="2"/>
</dbReference>
<dbReference type="InterPro" id="IPR001611">
    <property type="entry name" value="Leu-rich_rpt"/>
</dbReference>
<dbReference type="PANTHER" id="PTHR24366:SF96">
    <property type="entry name" value="LEUCINE RICH REPEAT CONTAINING 53"/>
    <property type="match status" value="1"/>
</dbReference>
<dbReference type="SMART" id="SM00369">
    <property type="entry name" value="LRR_TYP"/>
    <property type="match status" value="4"/>
</dbReference>
<accession>A0A0B1T462</accession>
<evidence type="ECO:0000256" key="3">
    <source>
        <dbReference type="SAM" id="SignalP"/>
    </source>
</evidence>
<dbReference type="PANTHER" id="PTHR24366">
    <property type="entry name" value="IG(IMMUNOGLOBULIN) AND LRR(LEUCINE RICH REPEAT) DOMAINS"/>
    <property type="match status" value="1"/>
</dbReference>
<proteinExistence type="predicted"/>
<keyword evidence="3" id="KW-0732">Signal</keyword>
<sequence>MLRQVRTVLLVLAFVTLVAAQCPTLSGPCRCAPSIYEPVAIICENAGSLSNALQAIQSARDTSVSLSQVLSPSAACTVMACWFQIDSLTILDTAIPNIPANAFTGFTILRLVLNRNTLQSIDDQAFNGPLLDSLVELDLNDNNLGQIPQTGLTRLRNLRKLYLNRNRINTLASNAFAGYESKDLLIKLSLAGNRLTDQSLTDTAVFRPLRLLQHIPHLIRLEMSEAAVDTIERGAFQRTPQIQAIVLNKNRLSQYVSLFTNRHIFRCFAGNPWFCNNDLLWFRQLLRDNLDIDIEKPGCLAVCAASPSGCPAEGTPLRAVDFCLENEEPQPLTGRALSLVGWIIL</sequence>
<keyword evidence="1" id="KW-0433">Leucine-rich repeat</keyword>
<dbReference type="InterPro" id="IPR032675">
    <property type="entry name" value="LRR_dom_sf"/>
</dbReference>
<gene>
    <name evidence="4" type="ORF">OESDEN_10025</name>
</gene>
<keyword evidence="2" id="KW-0677">Repeat</keyword>
<dbReference type="InterPro" id="IPR003591">
    <property type="entry name" value="Leu-rich_rpt_typical-subtyp"/>
</dbReference>
<reference evidence="4 5" key="1">
    <citation type="submission" date="2014-03" db="EMBL/GenBank/DDBJ databases">
        <title>Draft genome of the hookworm Oesophagostomum dentatum.</title>
        <authorList>
            <person name="Mitreva M."/>
        </authorList>
    </citation>
    <scope>NUCLEOTIDE SEQUENCE [LARGE SCALE GENOMIC DNA]</scope>
    <source>
        <strain evidence="4 5">OD-Hann</strain>
    </source>
</reference>
<dbReference type="AlphaFoldDB" id="A0A0B1T462"/>
<dbReference type="Proteomes" id="UP000053660">
    <property type="component" value="Unassembled WGS sequence"/>
</dbReference>
<organism evidence="4 5">
    <name type="scientific">Oesophagostomum dentatum</name>
    <name type="common">Nodular worm</name>
    <dbReference type="NCBI Taxonomy" id="61180"/>
    <lineage>
        <taxon>Eukaryota</taxon>
        <taxon>Metazoa</taxon>
        <taxon>Ecdysozoa</taxon>
        <taxon>Nematoda</taxon>
        <taxon>Chromadorea</taxon>
        <taxon>Rhabditida</taxon>
        <taxon>Rhabditina</taxon>
        <taxon>Rhabditomorpha</taxon>
        <taxon>Strongyloidea</taxon>
        <taxon>Strongylidae</taxon>
        <taxon>Oesophagostomum</taxon>
    </lineage>
</organism>
<dbReference type="OrthoDB" id="1055097at2759"/>
<dbReference type="SUPFAM" id="SSF52058">
    <property type="entry name" value="L domain-like"/>
    <property type="match status" value="1"/>
</dbReference>
<dbReference type="PROSITE" id="PS51450">
    <property type="entry name" value="LRR"/>
    <property type="match status" value="1"/>
</dbReference>
<name>A0A0B1T462_OESDE</name>
<feature type="signal peptide" evidence="3">
    <location>
        <begin position="1"/>
        <end position="20"/>
    </location>
</feature>
<evidence type="ECO:0000256" key="2">
    <source>
        <dbReference type="ARBA" id="ARBA00022737"/>
    </source>
</evidence>